<evidence type="ECO:0000256" key="12">
    <source>
        <dbReference type="ARBA" id="ARBA00033726"/>
    </source>
</evidence>
<evidence type="ECO:0000256" key="8">
    <source>
        <dbReference type="ARBA" id="ARBA00022622"/>
    </source>
</evidence>
<gene>
    <name evidence="15" type="ORF">PFMG_00395</name>
</gene>
<evidence type="ECO:0000256" key="7">
    <source>
        <dbReference type="ARBA" id="ARBA00022522"/>
    </source>
</evidence>
<evidence type="ECO:0000256" key="5">
    <source>
        <dbReference type="ARBA" id="ARBA00022475"/>
    </source>
</evidence>
<dbReference type="Proteomes" id="UP000054562">
    <property type="component" value="Unassembled WGS sequence"/>
</dbReference>
<dbReference type="GO" id="GO:0016301">
    <property type="term" value="F:kinase activity"/>
    <property type="evidence" value="ECO:0007669"/>
    <property type="project" value="UniProtKB-KW"/>
</dbReference>
<dbReference type="PANTHER" id="PTHR44826:SF3">
    <property type="entry name" value="SPORE COAT PROTEIN SP85"/>
    <property type="match status" value="1"/>
</dbReference>
<comment type="function">
    <text evidence="12">In the vertebrate host, binds to highly sulfated heparan sulfate proteoglycans (HSPGs) on the surface of host hepatocytes and is required for sporozoite invasion of the host hepatocytes.</text>
</comment>
<keyword evidence="8" id="KW-0336">GPI-anchor</keyword>
<evidence type="ECO:0000256" key="2">
    <source>
        <dbReference type="ARBA" id="ARBA00004609"/>
    </source>
</evidence>
<comment type="similarity">
    <text evidence="3">Belongs to the plasmodium circumsporozoite protein family.</text>
</comment>
<keyword evidence="5" id="KW-1003">Cell membrane</keyword>
<evidence type="ECO:0000256" key="3">
    <source>
        <dbReference type="ARBA" id="ARBA00006241"/>
    </source>
</evidence>
<keyword evidence="15" id="KW-0418">Kinase</keyword>
<organism evidence="15 16">
    <name type="scientific">Plasmodium falciparum IGH-CR14</name>
    <dbReference type="NCBI Taxonomy" id="580059"/>
    <lineage>
        <taxon>Eukaryota</taxon>
        <taxon>Sar</taxon>
        <taxon>Alveolata</taxon>
        <taxon>Apicomplexa</taxon>
        <taxon>Aconoidasida</taxon>
        <taxon>Haemosporida</taxon>
        <taxon>Plasmodiidae</taxon>
        <taxon>Plasmodium</taxon>
        <taxon>Plasmodium (Laverania)</taxon>
    </lineage>
</organism>
<proteinExistence type="inferred from homology"/>
<dbReference type="OrthoDB" id="387571at2759"/>
<evidence type="ECO:0000256" key="6">
    <source>
        <dbReference type="ARBA" id="ARBA00022490"/>
    </source>
</evidence>
<keyword evidence="11" id="KW-0449">Lipoprotein</keyword>
<dbReference type="GO" id="GO:0098552">
    <property type="term" value="C:side of membrane"/>
    <property type="evidence" value="ECO:0007669"/>
    <property type="project" value="UniProtKB-KW"/>
</dbReference>
<name>A0A0L1I5B4_PLAFA</name>
<dbReference type="PANTHER" id="PTHR44826">
    <property type="entry name" value="SPORE COAT PROTEIN SP85"/>
    <property type="match status" value="1"/>
</dbReference>
<keyword evidence="7" id="KW-0748">Sporozoite</keyword>
<feature type="region of interest" description="Disordered" evidence="14">
    <location>
        <begin position="1448"/>
        <end position="1471"/>
    </location>
</feature>
<evidence type="ECO:0000313" key="16">
    <source>
        <dbReference type="Proteomes" id="UP000054562"/>
    </source>
</evidence>
<protein>
    <recommendedName>
        <fullName evidence="4">Circumsporozoite protein</fullName>
    </recommendedName>
</protein>
<evidence type="ECO:0000256" key="9">
    <source>
        <dbReference type="ARBA" id="ARBA00022737"/>
    </source>
</evidence>
<keyword evidence="15" id="KW-0808">Transferase</keyword>
<feature type="compositionally biased region" description="Basic and acidic residues" evidence="14">
    <location>
        <begin position="1110"/>
        <end position="1177"/>
    </location>
</feature>
<feature type="region of interest" description="Disordered" evidence="14">
    <location>
        <begin position="1226"/>
        <end position="1246"/>
    </location>
</feature>
<comment type="function">
    <text evidence="13">Essential sporozoite protein. In the mosquito vector, required for sporozoite development in the oocyst, migration through the vector hemolymph and entry into the vector salivary glands. In the vertebrate host, required for sporozoite migration through the host dermis and infection of host hepatocytes. Binds to highly sulfated heparan sulfate proteoglycans (HSPGs) on the surface of host hepatocytes.</text>
</comment>
<evidence type="ECO:0000256" key="14">
    <source>
        <dbReference type="SAM" id="MobiDB-lite"/>
    </source>
</evidence>
<dbReference type="GO" id="GO:0005737">
    <property type="term" value="C:cytoplasm"/>
    <property type="evidence" value="ECO:0007669"/>
    <property type="project" value="UniProtKB-SubCell"/>
</dbReference>
<evidence type="ECO:0000256" key="10">
    <source>
        <dbReference type="ARBA" id="ARBA00023136"/>
    </source>
</evidence>
<sequence>MNDIVTLSYDVILERLGKKYSYEISLRKYYDMIKCRRNKEEHFLEASKKEEEIKGMINLHNEDIKNNKINVICNVPNQEVQYRRSQEKHADQKKDVDGINEKQNDFDEVILSLYTDLVDLMNYNNFFIKDCIVTFIFVDKDVYKGKLDLYFGRIEEENKNSFNNMGNEYLNDYDDNKEKDNMIEKRNDNNIYDDINEYIFFEHYEIYGNKINNIKDILRNTFECLFFGMVEQYNIILKINYCHRIKEIYNYILFNEEIYKTLEHADYIEIDINKIHFDIIDYSFIFSKNLKKFVNYLKYVKDIHSCSYFISLLIRNIAYTNKIYKYTAQLFIYNNTNNECGTIFLRFVVNNKKEIFEKIGILKRKFTSGNILDIDISIYDHIKNIFINKYNMSFPEERIILSYVKYYYVYRLVNMKKNCDYNTNYSYIFSTNKESNISNTTHITCSSNSYETSDVNCQGPLYIKRKQLQKNIRKYIKCKGKNKLNTVKDKTKLSATQEIYDDDDDLNELYKINNNQNNFKSPSDCYLVRNEYNHKTRQYKNKIIYDHDNVYYSNKCVSQDDYNYYNDTYDDDEKDGNVHNKDVHKDVHNNIHNDVHNNIHNDVHNNIHNDVHNNIHNDVHNNIHNDVHNNIHNDVHNNIHNDVHNNIHNDVHNNIHNDVHNYYNQPNTYDRKQNYKTLRNNKRRNNNRSTKYKKCDDNFNKEESIKKINRKNKEYNYNINKYNSDSTYKNKCITSIIYDEKENQKKERKKYTHNSRVTILNNKNCSSRQIVTRSMKYKMDCSIETNIDSKSSLNYLDILDEKFHIKENIIIENLILDDVLEKMLTQRINVQNDNIVTLKNRKIKPLNKNVDVKDNYVNFYSDDNEFEEEINKCIWVNEHTLKRNKRKKKKKRQKKIHKHIHKHIQSELDNINNYMINKYNNDIYQDIISCDQGSEHGEDTCNNIERFYNDNVKMKNTYNYKKRPYNYATDISNNNVMMNKRRKICSIQNDENFALKTNYADDKKIEKPLFSESLPCDKNEGNKMKNLFYSEFLFDYNPWNDNDVNKNLRDVFYEKQFCKIMNENFEVYTIEDEEEANKEENNKEENYKEEDNKEENYKEEDNKEEDNKEEDNKEEVNKEEANKEEANKEEDNKEEDNKEENYKEENYKKENYKKEDNKEEFNKEEFNKEEYKDDQFDEDPFIKDQFVEEEHIEYHDNNIIIKKLIEVYNVENDSVAMYILNNEDESKKNPKHHQHIFNNDEKKESKSIDLFNKENDKEENNKNSLNNKEYKEDIKNKTYKSIKNINMKYSTNVLKKYPNDILKKGMMNKNVIKEKMNNEKYKDNKINNNQNKNKKQCKNYFIDTCNNNKQNNNSVEIINMNNIPHSKFMYNNYENDLITESVYNEIMKNLSRNMYFLNDEDNILTCVYNYKHILKNILYLENVIEKYNIHMSVIHVSNLQNVKSNQENNNLLNENHPNKISDGNYNKNNQKDNHMEKLKQIIHHIKNKCREYKNTLYKCKRYMSCKYIYGKQNCGLSINRQKKKKKKKKRKNK</sequence>
<keyword evidence="8" id="KW-0325">Glycoprotein</keyword>
<dbReference type="GO" id="GO:0005886">
    <property type="term" value="C:plasma membrane"/>
    <property type="evidence" value="ECO:0007669"/>
    <property type="project" value="UniProtKB-SubCell"/>
</dbReference>
<comment type="subcellular location">
    <subcellularLocation>
        <location evidence="2">Cell membrane</location>
        <topology evidence="2">Lipid-anchor</topology>
        <topology evidence="2">GPI-anchor</topology>
    </subcellularLocation>
    <subcellularLocation>
        <location evidence="1">Cytoplasm</location>
    </subcellularLocation>
</comment>
<keyword evidence="9" id="KW-0677">Repeat</keyword>
<keyword evidence="6" id="KW-0963">Cytoplasm</keyword>
<evidence type="ECO:0000256" key="11">
    <source>
        <dbReference type="ARBA" id="ARBA00023288"/>
    </source>
</evidence>
<reference evidence="16" key="1">
    <citation type="submission" date="2015-07" db="EMBL/GenBank/DDBJ databases">
        <title>Annotation of Plasmodium falciparum IGH-CR14.</title>
        <authorList>
            <consortium name="The Broad Institute Genome Sequencing Platform"/>
            <person name="Volkman S.K."/>
            <person name="Neafsey D.E."/>
            <person name="Dash A.P."/>
            <person name="Chitnis C.E."/>
            <person name="Hartl D.L."/>
            <person name="Young S.K."/>
            <person name="Zeng Q."/>
            <person name="Koehrsen M."/>
            <person name="Alvarado L."/>
            <person name="Berlin A."/>
            <person name="Borenstein D."/>
            <person name="Chapman S.B."/>
            <person name="Chen Z."/>
            <person name="Engels R."/>
            <person name="Freedman E."/>
            <person name="Gellesch M."/>
            <person name="Goldberg J."/>
            <person name="Griggs A."/>
            <person name="Gujja S."/>
            <person name="Heilman E.R."/>
            <person name="Heiman D.I."/>
            <person name="Howarth C."/>
            <person name="Jen D."/>
            <person name="Larson L."/>
            <person name="Mehta T."/>
            <person name="Neiman D."/>
            <person name="Park D."/>
            <person name="Pearson M."/>
            <person name="Roberts A."/>
            <person name="Saif S."/>
            <person name="Shea T."/>
            <person name="Shenoy N."/>
            <person name="Sisk P."/>
            <person name="Stolte C."/>
            <person name="Sykes S."/>
            <person name="Walk T."/>
            <person name="White J."/>
            <person name="Yandava C."/>
            <person name="Haas B."/>
            <person name="Henn M.R."/>
            <person name="Nusbaum C."/>
            <person name="Birren B."/>
        </authorList>
    </citation>
    <scope>NUCLEOTIDE SEQUENCE [LARGE SCALE GENOMIC DNA]</scope>
    <source>
        <strain evidence="16">IGH-CR14</strain>
    </source>
</reference>
<accession>A0A0L1I5B4</accession>
<dbReference type="InterPro" id="IPR051860">
    <property type="entry name" value="Plasmodium_CSP_Invasion"/>
</dbReference>
<evidence type="ECO:0000256" key="13">
    <source>
        <dbReference type="ARBA" id="ARBA00045806"/>
    </source>
</evidence>
<feature type="compositionally biased region" description="Basic and acidic residues" evidence="14">
    <location>
        <begin position="1078"/>
        <end position="1101"/>
    </location>
</feature>
<dbReference type="EMBL" id="GG664982">
    <property type="protein sequence ID" value="KNG74353.1"/>
    <property type="molecule type" value="Genomic_DNA"/>
</dbReference>
<reference evidence="16" key="2">
    <citation type="submission" date="2015-07" db="EMBL/GenBank/DDBJ databases">
        <title>The genome sequence of Plasmodium falciparum IGH-CR14.</title>
        <authorList>
            <consortium name="The Broad Institute Genome Sequencing Platform"/>
            <person name="Volkman S.K."/>
            <person name="Neafsey D.E."/>
            <person name="Dash A.P."/>
            <person name="Chitnis C.E."/>
            <person name="Hartl D.L."/>
            <person name="Young S.K."/>
            <person name="Kodira C.D."/>
            <person name="Zeng Q."/>
            <person name="Koehrsen M."/>
            <person name="Godfrey P."/>
            <person name="Alvarado L."/>
            <person name="Berlin A."/>
            <person name="Borenstein D."/>
            <person name="Chen Z."/>
            <person name="Engels R."/>
            <person name="Freedman E."/>
            <person name="Gellesch M."/>
            <person name="Goldberg J."/>
            <person name="Griggs A."/>
            <person name="Gujja S."/>
            <person name="Heiman D."/>
            <person name="Hepburn T."/>
            <person name="Howarth C."/>
            <person name="Jen D."/>
            <person name="Larson L."/>
            <person name="Lewis B."/>
            <person name="Mehta T."/>
            <person name="Park D."/>
            <person name="Pearson M."/>
            <person name="Roberts A."/>
            <person name="Saif S."/>
            <person name="Shea T."/>
            <person name="Shenoy N."/>
            <person name="Sisk P."/>
            <person name="Stolte C."/>
            <person name="Sykes S."/>
            <person name="Walk T."/>
            <person name="White J."/>
            <person name="Yandava C."/>
            <person name="Wirth D.F."/>
            <person name="Nusbaum C."/>
            <person name="Birren B."/>
        </authorList>
    </citation>
    <scope>NUCLEOTIDE SEQUENCE [LARGE SCALE GENOMIC DNA]</scope>
    <source>
        <strain evidence="16">IGH-CR14</strain>
    </source>
</reference>
<evidence type="ECO:0000313" key="15">
    <source>
        <dbReference type="EMBL" id="KNG74353.1"/>
    </source>
</evidence>
<evidence type="ECO:0000256" key="1">
    <source>
        <dbReference type="ARBA" id="ARBA00004496"/>
    </source>
</evidence>
<evidence type="ECO:0000256" key="4">
    <source>
        <dbReference type="ARBA" id="ARBA00021911"/>
    </source>
</evidence>
<keyword evidence="10" id="KW-0472">Membrane</keyword>
<feature type="region of interest" description="Disordered" evidence="14">
    <location>
        <begin position="1071"/>
        <end position="1177"/>
    </location>
</feature>